<dbReference type="Proteomes" id="UP000468638">
    <property type="component" value="Unassembled WGS sequence"/>
</dbReference>
<organism evidence="1 2">
    <name type="scientific">Pontibacillus yanchengensis</name>
    <dbReference type="NCBI Taxonomy" id="462910"/>
    <lineage>
        <taxon>Bacteria</taxon>
        <taxon>Bacillati</taxon>
        <taxon>Bacillota</taxon>
        <taxon>Bacilli</taxon>
        <taxon>Bacillales</taxon>
        <taxon>Bacillaceae</taxon>
        <taxon>Pontibacillus</taxon>
    </lineage>
</organism>
<accession>A0A6I5A538</accession>
<dbReference type="OrthoDB" id="2891274at2"/>
<sequence>MNTLLVLMILFTLFSLNLYFLSKGAEARKNARGTLFEQDNESFTQEDATEFPPLSYETNESDIRGIDYPMYEDIVFDESLVEAPQYVEESLVPDELEEVDLDTNAVAFLNKIGYEEVDNLEHENDVEEYVQDELFEIDSSIPTELFPEVDLQLVDNPIRGYYYIAGRIQEKFDDFLVLVSDGTKERVFDHNKFDEYEENELFIGQVIIEDGHWYLNKIWKPIVHNEDEEDIEKVS</sequence>
<dbReference type="EMBL" id="WMEQ01000017">
    <property type="protein sequence ID" value="MYL35443.1"/>
    <property type="molecule type" value="Genomic_DNA"/>
</dbReference>
<reference evidence="1 2" key="1">
    <citation type="submission" date="2019-11" db="EMBL/GenBank/DDBJ databases">
        <title>Genome sequences of 17 halophilic strains isolated from different environments.</title>
        <authorList>
            <person name="Furrow R.E."/>
        </authorList>
    </citation>
    <scope>NUCLEOTIDE SEQUENCE [LARGE SCALE GENOMIC DNA]</scope>
    <source>
        <strain evidence="1 2">22514_16_FS</strain>
    </source>
</reference>
<name>A0A6I5A538_9BACI</name>
<proteinExistence type="predicted"/>
<dbReference type="AlphaFoldDB" id="A0A6I5A538"/>
<gene>
    <name evidence="1" type="ORF">GLW05_17830</name>
</gene>
<evidence type="ECO:0000313" key="2">
    <source>
        <dbReference type="Proteomes" id="UP000468638"/>
    </source>
</evidence>
<protein>
    <submittedName>
        <fullName evidence="1">Uncharacterized protein</fullName>
    </submittedName>
</protein>
<comment type="caution">
    <text evidence="1">The sequence shown here is derived from an EMBL/GenBank/DDBJ whole genome shotgun (WGS) entry which is preliminary data.</text>
</comment>
<dbReference type="RefSeq" id="WP_160850618.1">
    <property type="nucleotide sequence ID" value="NZ_WMEQ01000017.1"/>
</dbReference>
<evidence type="ECO:0000313" key="1">
    <source>
        <dbReference type="EMBL" id="MYL35443.1"/>
    </source>
</evidence>